<accession>A0A914HU94</accession>
<organism evidence="2 3">
    <name type="scientific">Globodera rostochiensis</name>
    <name type="common">Golden nematode worm</name>
    <name type="synonym">Heterodera rostochiensis</name>
    <dbReference type="NCBI Taxonomy" id="31243"/>
    <lineage>
        <taxon>Eukaryota</taxon>
        <taxon>Metazoa</taxon>
        <taxon>Ecdysozoa</taxon>
        <taxon>Nematoda</taxon>
        <taxon>Chromadorea</taxon>
        <taxon>Rhabditida</taxon>
        <taxon>Tylenchina</taxon>
        <taxon>Tylenchomorpha</taxon>
        <taxon>Tylenchoidea</taxon>
        <taxon>Heteroderidae</taxon>
        <taxon>Heteroderinae</taxon>
        <taxon>Globodera</taxon>
    </lineage>
</organism>
<dbReference type="AlphaFoldDB" id="A0A914HU94"/>
<feature type="region of interest" description="Disordered" evidence="1">
    <location>
        <begin position="29"/>
        <end position="54"/>
    </location>
</feature>
<feature type="compositionally biased region" description="Gly residues" evidence="1">
    <location>
        <begin position="170"/>
        <end position="185"/>
    </location>
</feature>
<feature type="compositionally biased region" description="Low complexity" evidence="1">
    <location>
        <begin position="536"/>
        <end position="550"/>
    </location>
</feature>
<reference evidence="3" key="1">
    <citation type="submission" date="2022-11" db="UniProtKB">
        <authorList>
            <consortium name="WormBaseParasite"/>
        </authorList>
    </citation>
    <scope>IDENTIFICATION</scope>
</reference>
<dbReference type="WBParaSite" id="Gr19_v10_g3820.t1">
    <property type="protein sequence ID" value="Gr19_v10_g3820.t1"/>
    <property type="gene ID" value="Gr19_v10_g3820"/>
</dbReference>
<evidence type="ECO:0000256" key="1">
    <source>
        <dbReference type="SAM" id="MobiDB-lite"/>
    </source>
</evidence>
<protein>
    <submittedName>
        <fullName evidence="3">Uncharacterized protein</fullName>
    </submittedName>
</protein>
<feature type="region of interest" description="Disordered" evidence="1">
    <location>
        <begin position="489"/>
        <end position="559"/>
    </location>
</feature>
<keyword evidence="2" id="KW-1185">Reference proteome</keyword>
<feature type="compositionally biased region" description="Acidic residues" evidence="1">
    <location>
        <begin position="445"/>
        <end position="471"/>
    </location>
</feature>
<name>A0A914HU94_GLORO</name>
<sequence length="559" mass="59988">MMKSGRKDRLISGALRLVRPIFGGARQLASAKLGPAPQDNPPKPKNGDAGPPRLSSARLRELDILGMGPREEEAIAGDDVPSICQGDSRICKFVACTAHNFKRGQSFANLQMMAHMLGDRKMRRTVGANPEAVSDACREHGMSGSQCALFSRAFRLIDKFMATIEDGEGGGRGGNSEGGGGGTHAGGREREEKMERPKPIVPINRSTSSAHNTSTEPPPTTTPSTTPFNSFEPQNDAEIGYNTMPKTPSEPIQTMNTAPNKGVGSRTWSTHHHHTMARSLSSQLMDGRAIDENKVVVPSRPPQQMLRIPLTSNSAPPPTAHRLVETRRTLISYSSPVHAGYSSNSSPPSATVHENGTAILISGKGMTARTAQRVVPERNLARPPLMNITPRPLLVAQKASLIPYAQHHHRFASVTTISSNTSTLSTSTPATTTTTMTRRRSTIPEAEEFADDAGAEADEDVVEGAAAEGDEVTTNELKRMRDSGDYYDELASSPAASSAAAAGASNGGFTFRSRSSGGGGGSSRSNELDETEQEQKQQQQQQQQRQQQQQLDNCLQYLG</sequence>
<feature type="region of interest" description="Disordered" evidence="1">
    <location>
        <begin position="165"/>
        <end position="241"/>
    </location>
</feature>
<evidence type="ECO:0000313" key="3">
    <source>
        <dbReference type="WBParaSite" id="Gr19_v10_g3820.t1"/>
    </source>
</evidence>
<proteinExistence type="predicted"/>
<feature type="compositionally biased region" description="Basic and acidic residues" evidence="1">
    <location>
        <begin position="186"/>
        <end position="198"/>
    </location>
</feature>
<feature type="compositionally biased region" description="Low complexity" evidence="1">
    <location>
        <begin position="491"/>
        <end position="515"/>
    </location>
</feature>
<evidence type="ECO:0000313" key="2">
    <source>
        <dbReference type="Proteomes" id="UP000887572"/>
    </source>
</evidence>
<feature type="region of interest" description="Disordered" evidence="1">
    <location>
        <begin position="418"/>
        <end position="471"/>
    </location>
</feature>
<feature type="compositionally biased region" description="Low complexity" evidence="1">
    <location>
        <begin position="418"/>
        <end position="436"/>
    </location>
</feature>
<dbReference type="Proteomes" id="UP000887572">
    <property type="component" value="Unplaced"/>
</dbReference>
<feature type="compositionally biased region" description="Low complexity" evidence="1">
    <location>
        <begin position="222"/>
        <end position="233"/>
    </location>
</feature>